<reference evidence="1 2" key="1">
    <citation type="submission" date="2023-07" db="EMBL/GenBank/DDBJ databases">
        <authorList>
            <person name="Peeters C."/>
        </authorList>
    </citation>
    <scope>NUCLEOTIDE SEQUENCE [LARGE SCALE GENOMIC DNA]</scope>
    <source>
        <strain evidence="1 2">R-77569</strain>
    </source>
</reference>
<gene>
    <name evidence="1" type="ORF">R77569_04537</name>
</gene>
<evidence type="ECO:0000313" key="1">
    <source>
        <dbReference type="EMBL" id="CAJ0895827.1"/>
    </source>
</evidence>
<comment type="caution">
    <text evidence="1">The sequence shown here is derived from an EMBL/GenBank/DDBJ whole genome shotgun (WGS) entry which is preliminary data.</text>
</comment>
<protein>
    <submittedName>
        <fullName evidence="1">Uncharacterized protein</fullName>
    </submittedName>
</protein>
<name>A0ABM9L0Q0_9RALS</name>
<proteinExistence type="predicted"/>
<dbReference type="RefSeq" id="WP_303678268.1">
    <property type="nucleotide sequence ID" value="NZ_CAUDKV010000027.1"/>
</dbReference>
<evidence type="ECO:0000313" key="2">
    <source>
        <dbReference type="Proteomes" id="UP001190452"/>
    </source>
</evidence>
<sequence length="173" mass="19676">MSEITLVRMPTAEIPQPDREAARRVLFGAVDGLGEKGKKQWRRFVNGLFNLEPGEMVEIVTHKARSGPYHRRHFAIEQAVFDAQDRFSDFDMYMYWVKVGAGWVTWAAGPKGGVVPIPRSISYAAAEQDEFADFHEKVMDFLRGDHAAAYLWPHLGGARATEMMETILSEFER</sequence>
<accession>A0ABM9L0Q0</accession>
<keyword evidence="2" id="KW-1185">Reference proteome</keyword>
<dbReference type="Proteomes" id="UP001190452">
    <property type="component" value="Unassembled WGS sequence"/>
</dbReference>
<organism evidence="1 2">
    <name type="scientific">Ralstonia mannitolilytica</name>
    <dbReference type="NCBI Taxonomy" id="105219"/>
    <lineage>
        <taxon>Bacteria</taxon>
        <taxon>Pseudomonadati</taxon>
        <taxon>Pseudomonadota</taxon>
        <taxon>Betaproteobacteria</taxon>
        <taxon>Burkholderiales</taxon>
        <taxon>Burkholderiaceae</taxon>
        <taxon>Ralstonia</taxon>
    </lineage>
</organism>
<dbReference type="EMBL" id="CAUDKV010000027">
    <property type="protein sequence ID" value="CAJ0895827.1"/>
    <property type="molecule type" value="Genomic_DNA"/>
</dbReference>